<dbReference type="GO" id="GO:0003677">
    <property type="term" value="F:DNA binding"/>
    <property type="evidence" value="ECO:0007669"/>
    <property type="project" value="UniProtKB-KW"/>
</dbReference>
<dbReference type="InterPro" id="IPR039420">
    <property type="entry name" value="WalR-like"/>
</dbReference>
<feature type="domain" description="HTH luxR-type" evidence="6">
    <location>
        <begin position="144"/>
        <end position="209"/>
    </location>
</feature>
<dbReference type="InterPro" id="IPR000792">
    <property type="entry name" value="Tscrpt_reg_LuxR_C"/>
</dbReference>
<accession>A0A1B7K1R1</accession>
<dbReference type="GO" id="GO:0006355">
    <property type="term" value="P:regulation of DNA-templated transcription"/>
    <property type="evidence" value="ECO:0007669"/>
    <property type="project" value="InterPro"/>
</dbReference>
<proteinExistence type="predicted"/>
<evidence type="ECO:0000256" key="5">
    <source>
        <dbReference type="PROSITE-ProRule" id="PRU00169"/>
    </source>
</evidence>
<evidence type="ECO:0000259" key="6">
    <source>
        <dbReference type="PROSITE" id="PS50043"/>
    </source>
</evidence>
<dbReference type="Pfam" id="PF00196">
    <property type="entry name" value="GerE"/>
    <property type="match status" value="1"/>
</dbReference>
<evidence type="ECO:0000313" key="8">
    <source>
        <dbReference type="EMBL" id="OAT54055.1"/>
    </source>
</evidence>
<dbReference type="OrthoDB" id="9796655at2"/>
<dbReference type="PRINTS" id="PR00038">
    <property type="entry name" value="HTHLUXR"/>
</dbReference>
<comment type="caution">
    <text evidence="5">Lacks conserved residue(s) required for the propagation of feature annotation.</text>
</comment>
<keyword evidence="3" id="KW-0238">DNA-binding</keyword>
<evidence type="ECO:0000256" key="4">
    <source>
        <dbReference type="ARBA" id="ARBA00023163"/>
    </source>
</evidence>
<organism evidence="8 9">
    <name type="scientific">Providencia heimbachae ATCC 35613</name>
    <dbReference type="NCBI Taxonomy" id="1354272"/>
    <lineage>
        <taxon>Bacteria</taxon>
        <taxon>Pseudomonadati</taxon>
        <taxon>Pseudomonadota</taxon>
        <taxon>Gammaproteobacteria</taxon>
        <taxon>Enterobacterales</taxon>
        <taxon>Morganellaceae</taxon>
        <taxon>Providencia</taxon>
    </lineage>
</organism>
<dbReference type="PANTHER" id="PTHR43214:SF3">
    <property type="entry name" value="RESPONSE REGULATOR UVRY"/>
    <property type="match status" value="1"/>
</dbReference>
<dbReference type="Gene3D" id="3.40.50.2300">
    <property type="match status" value="1"/>
</dbReference>
<feature type="domain" description="Response regulatory" evidence="7">
    <location>
        <begin position="4"/>
        <end position="120"/>
    </location>
</feature>
<dbReference type="PANTHER" id="PTHR43214">
    <property type="entry name" value="TWO-COMPONENT RESPONSE REGULATOR"/>
    <property type="match status" value="1"/>
</dbReference>
<keyword evidence="2" id="KW-0805">Transcription regulation</keyword>
<dbReference type="AlphaFoldDB" id="A0A1B7K1R1"/>
<dbReference type="InterPro" id="IPR001789">
    <property type="entry name" value="Sig_transdc_resp-reg_receiver"/>
</dbReference>
<dbReference type="PROSITE" id="PS50110">
    <property type="entry name" value="RESPONSE_REGULATORY"/>
    <property type="match status" value="1"/>
</dbReference>
<gene>
    <name evidence="8" type="ORF">M998_0653</name>
</gene>
<dbReference type="Proteomes" id="UP000078224">
    <property type="component" value="Unassembled WGS sequence"/>
</dbReference>
<keyword evidence="4" id="KW-0804">Transcription</keyword>
<reference evidence="8 9" key="1">
    <citation type="submission" date="2016-04" db="EMBL/GenBank/DDBJ databases">
        <title>ATOL: Assembling a taxonomically balanced genome-scale reconstruction of the evolutionary history of the Enterobacteriaceae.</title>
        <authorList>
            <person name="Plunkett G.III."/>
            <person name="Neeno-Eckwall E.C."/>
            <person name="Glasner J.D."/>
            <person name="Perna N.T."/>
        </authorList>
    </citation>
    <scope>NUCLEOTIDE SEQUENCE [LARGE SCALE GENOMIC DNA]</scope>
    <source>
        <strain evidence="8 9">ATCC 35613</strain>
    </source>
</reference>
<comment type="caution">
    <text evidence="8">The sequence shown here is derived from an EMBL/GenBank/DDBJ whole genome shotgun (WGS) entry which is preliminary data.</text>
</comment>
<sequence>MHINIIVIDDNNITVRGFESVFKQNSRCKVVASFPLIETAIAWNRQQRANIILISGECCQFDSLRLIQILRRTQPEVGIIIYNIRSNYSFVLKALDIGIFGILSININEEDLIEAIQIVNARRRIISPDIAQDIALQRQAHNSQHDLYELLSARELEIMLMITQGVPIKQVAQSLTLSPKTVNTYRYRMFGKLNICSDVELTHIAISYGLITAKQGLSGWQNSSNQKLS</sequence>
<dbReference type="PROSITE" id="PS50043">
    <property type="entry name" value="HTH_LUXR_2"/>
    <property type="match status" value="1"/>
</dbReference>
<dbReference type="InterPro" id="IPR011006">
    <property type="entry name" value="CheY-like_superfamily"/>
</dbReference>
<dbReference type="GO" id="GO:0000160">
    <property type="term" value="P:phosphorelay signal transduction system"/>
    <property type="evidence" value="ECO:0007669"/>
    <property type="project" value="UniProtKB-KW"/>
</dbReference>
<evidence type="ECO:0000313" key="9">
    <source>
        <dbReference type="Proteomes" id="UP000078224"/>
    </source>
</evidence>
<dbReference type="SUPFAM" id="SSF52172">
    <property type="entry name" value="CheY-like"/>
    <property type="match status" value="1"/>
</dbReference>
<dbReference type="InterPro" id="IPR016032">
    <property type="entry name" value="Sig_transdc_resp-reg_C-effctor"/>
</dbReference>
<dbReference type="RefSeq" id="WP_068907494.1">
    <property type="nucleotide sequence ID" value="NZ_LXEW01000012.1"/>
</dbReference>
<evidence type="ECO:0000259" key="7">
    <source>
        <dbReference type="PROSITE" id="PS50110"/>
    </source>
</evidence>
<evidence type="ECO:0000256" key="3">
    <source>
        <dbReference type="ARBA" id="ARBA00023125"/>
    </source>
</evidence>
<dbReference type="SUPFAM" id="SSF46894">
    <property type="entry name" value="C-terminal effector domain of the bipartite response regulators"/>
    <property type="match status" value="1"/>
</dbReference>
<dbReference type="EMBL" id="LXEW01000012">
    <property type="protein sequence ID" value="OAT54055.1"/>
    <property type="molecule type" value="Genomic_DNA"/>
</dbReference>
<evidence type="ECO:0000256" key="2">
    <source>
        <dbReference type="ARBA" id="ARBA00023015"/>
    </source>
</evidence>
<name>A0A1B7K1R1_9GAMM</name>
<keyword evidence="1" id="KW-0902">Two-component regulatory system</keyword>
<evidence type="ECO:0000256" key="1">
    <source>
        <dbReference type="ARBA" id="ARBA00023012"/>
    </source>
</evidence>
<dbReference type="Pfam" id="PF00072">
    <property type="entry name" value="Response_reg"/>
    <property type="match status" value="1"/>
</dbReference>
<dbReference type="PATRIC" id="fig|1354272.4.peg.669"/>
<dbReference type="CDD" id="cd06170">
    <property type="entry name" value="LuxR_C_like"/>
    <property type="match status" value="1"/>
</dbReference>
<protein>
    <submittedName>
        <fullName evidence="8">Response regulator</fullName>
    </submittedName>
</protein>
<dbReference type="SMART" id="SM00421">
    <property type="entry name" value="HTH_LUXR"/>
    <property type="match status" value="1"/>
</dbReference>
<keyword evidence="9" id="KW-1185">Reference proteome</keyword>